<dbReference type="RefSeq" id="WP_165962261.1">
    <property type="nucleotide sequence ID" value="NZ_SMRU01000009.1"/>
</dbReference>
<evidence type="ECO:0000313" key="2">
    <source>
        <dbReference type="Proteomes" id="UP000295511"/>
    </source>
</evidence>
<name>A0A4R5KMN8_9MICC</name>
<dbReference type="Proteomes" id="UP000295511">
    <property type="component" value="Unassembled WGS sequence"/>
</dbReference>
<evidence type="ECO:0000313" key="1">
    <source>
        <dbReference type="EMBL" id="TDF96893.1"/>
    </source>
</evidence>
<accession>A0A4R5KMN8</accession>
<sequence>MMTDLNTRTYEYSGDLTIAQQLTEAERKLAVALRTIEELKHPKMPTPHSDGHARLLAATREAYGPRKGKRV</sequence>
<proteinExistence type="predicted"/>
<comment type="caution">
    <text evidence="1">The sequence shown here is derived from an EMBL/GenBank/DDBJ whole genome shotgun (WGS) entry which is preliminary data.</text>
</comment>
<reference evidence="1 2" key="1">
    <citation type="submission" date="2019-03" db="EMBL/GenBank/DDBJ databases">
        <title>Whole genome sequence of Arthrobacter sp JH1-1.</title>
        <authorList>
            <person name="Trinh H.N."/>
        </authorList>
    </citation>
    <scope>NUCLEOTIDE SEQUENCE [LARGE SCALE GENOMIC DNA]</scope>
    <source>
        <strain evidence="1 2">JH1-1</strain>
    </source>
</reference>
<organism evidence="1 2">
    <name type="scientific">Arthrobacter terricola</name>
    <dbReference type="NCBI Taxonomy" id="2547396"/>
    <lineage>
        <taxon>Bacteria</taxon>
        <taxon>Bacillati</taxon>
        <taxon>Actinomycetota</taxon>
        <taxon>Actinomycetes</taxon>
        <taxon>Micrococcales</taxon>
        <taxon>Micrococcaceae</taxon>
        <taxon>Arthrobacter</taxon>
    </lineage>
</organism>
<keyword evidence="2" id="KW-1185">Reference proteome</keyword>
<dbReference type="EMBL" id="SMRU01000009">
    <property type="protein sequence ID" value="TDF96893.1"/>
    <property type="molecule type" value="Genomic_DNA"/>
</dbReference>
<dbReference type="AlphaFoldDB" id="A0A4R5KMN8"/>
<gene>
    <name evidence="1" type="ORF">E1809_09230</name>
</gene>
<protein>
    <submittedName>
        <fullName evidence="1">Uncharacterized protein</fullName>
    </submittedName>
</protein>